<evidence type="ECO:0000313" key="1">
    <source>
        <dbReference type="EMBL" id="MBB4003164.1"/>
    </source>
</evidence>
<accession>A0A7W6HDE2</accession>
<name>A0A7W6HDE2_9HYPH</name>
<reference evidence="1 2" key="1">
    <citation type="submission" date="2020-08" db="EMBL/GenBank/DDBJ databases">
        <title>Genomic Encyclopedia of Type Strains, Phase IV (KMG-IV): sequencing the most valuable type-strain genomes for metagenomic binning, comparative biology and taxonomic classification.</title>
        <authorList>
            <person name="Goeker M."/>
        </authorList>
    </citation>
    <scope>NUCLEOTIDE SEQUENCE [LARGE SCALE GENOMIC DNA]</scope>
    <source>
        <strain evidence="1 2">DSM 103570</strain>
    </source>
</reference>
<dbReference type="EMBL" id="JACIEM010000002">
    <property type="protein sequence ID" value="MBB4003164.1"/>
    <property type="molecule type" value="Genomic_DNA"/>
</dbReference>
<gene>
    <name evidence="1" type="ORF">GGR03_002239</name>
</gene>
<protein>
    <submittedName>
        <fullName evidence="1">Uncharacterized protein</fullName>
    </submittedName>
</protein>
<organism evidence="1 2">
    <name type="scientific">Aurantimonas endophytica</name>
    <dbReference type="NCBI Taxonomy" id="1522175"/>
    <lineage>
        <taxon>Bacteria</taxon>
        <taxon>Pseudomonadati</taxon>
        <taxon>Pseudomonadota</taxon>
        <taxon>Alphaproteobacteria</taxon>
        <taxon>Hyphomicrobiales</taxon>
        <taxon>Aurantimonadaceae</taxon>
        <taxon>Aurantimonas</taxon>
    </lineage>
</organism>
<dbReference type="RefSeq" id="WP_183207887.1">
    <property type="nucleotide sequence ID" value="NZ_JAAAMM010000002.1"/>
</dbReference>
<sequence length="69" mass="7275">MASPLVFCIALGFIVAEDNAGCIVGVAATSESRTLLLEPAPGRRFDQSVAGCVFPREASIFESISLPYL</sequence>
<keyword evidence="2" id="KW-1185">Reference proteome</keyword>
<evidence type="ECO:0000313" key="2">
    <source>
        <dbReference type="Proteomes" id="UP000588647"/>
    </source>
</evidence>
<dbReference type="AlphaFoldDB" id="A0A7W6HDE2"/>
<dbReference type="Proteomes" id="UP000588647">
    <property type="component" value="Unassembled WGS sequence"/>
</dbReference>
<comment type="caution">
    <text evidence="1">The sequence shown here is derived from an EMBL/GenBank/DDBJ whole genome shotgun (WGS) entry which is preliminary data.</text>
</comment>
<proteinExistence type="predicted"/>